<keyword evidence="3" id="KW-1185">Reference proteome</keyword>
<feature type="domain" description="DUF7136" evidence="1">
    <location>
        <begin position="55"/>
        <end position="264"/>
    </location>
</feature>
<accession>A0A7U2N053</accession>
<gene>
    <name evidence="2" type="ORF">F9C07_1955130</name>
</gene>
<dbReference type="AlphaFoldDB" id="A0A7U2N053"/>
<dbReference type="VEuPathDB" id="FungiDB:AFLA_013338"/>
<sequence>MMRMPFLVGAILQPCIHAKRLIRNLLEQTTMATITLLFFCFILVNHSLAQEWPYTPQTIELDLVFPRNDTYAPLEYFPLILGLQNAEAAWPQGIKIDWMLEQLDADTPPLEGYFPPRDEKNYLDDSYHTRDEPPSDPFIYYHFPFTLRNFTTGHWRYSWQFGFAQNCTAPNSRSEGWFLSQPRQEVIFRTASGGRPVDLLDLPEDCFGEPVTFEIVDWTRTLWTDLDTCPILNGTSPKPNPCALQFNQTFVDNITAAIEAEKGCKAGSLANLTDVCESGAERSGSLGMLSLQMSVFLILLTVLLF</sequence>
<evidence type="ECO:0000313" key="3">
    <source>
        <dbReference type="Proteomes" id="UP000596276"/>
    </source>
</evidence>
<dbReference type="Pfam" id="PF23584">
    <property type="entry name" value="DUF7136"/>
    <property type="match status" value="1"/>
</dbReference>
<evidence type="ECO:0000313" key="2">
    <source>
        <dbReference type="EMBL" id="QRD93064.1"/>
    </source>
</evidence>
<dbReference type="InterPro" id="IPR055560">
    <property type="entry name" value="DUF7136"/>
</dbReference>
<dbReference type="EMBL" id="CP044616">
    <property type="protein sequence ID" value="QRD93064.1"/>
    <property type="molecule type" value="Genomic_DNA"/>
</dbReference>
<evidence type="ECO:0000259" key="1">
    <source>
        <dbReference type="Pfam" id="PF23584"/>
    </source>
</evidence>
<protein>
    <recommendedName>
        <fullName evidence="1">DUF7136 domain-containing protein</fullName>
    </recommendedName>
</protein>
<dbReference type="VEuPathDB" id="FungiDB:F9C07_1955130"/>
<organism evidence="2 3">
    <name type="scientific">Aspergillus flavus (strain ATCC 200026 / FGSC A1120 / IAM 13836 / NRRL 3357 / JCM 12722 / SRRC 167)</name>
    <dbReference type="NCBI Taxonomy" id="332952"/>
    <lineage>
        <taxon>Eukaryota</taxon>
        <taxon>Fungi</taxon>
        <taxon>Dikarya</taxon>
        <taxon>Ascomycota</taxon>
        <taxon>Pezizomycotina</taxon>
        <taxon>Eurotiomycetes</taxon>
        <taxon>Eurotiomycetidae</taxon>
        <taxon>Eurotiales</taxon>
        <taxon>Aspergillaceae</taxon>
        <taxon>Aspergillus</taxon>
        <taxon>Aspergillus subgen. Circumdati</taxon>
    </lineage>
</organism>
<dbReference type="Proteomes" id="UP000596276">
    <property type="component" value="Chromosome 8"/>
</dbReference>
<proteinExistence type="predicted"/>
<reference evidence="3" key="1">
    <citation type="journal article" date="2021" name="G3 (Bethesda)">
        <title>Chromosome assembled and annotated genome sequence of Aspergillus flavus NRRL 3357.</title>
        <authorList>
            <person name="Skerker J.M."/>
            <person name="Pianalto K.M."/>
            <person name="Mondo S.J."/>
            <person name="Yang K."/>
            <person name="Arkin A.P."/>
            <person name="Keller N.P."/>
            <person name="Grigoriev I.V."/>
            <person name="Louise Glass N.L."/>
        </authorList>
    </citation>
    <scope>NUCLEOTIDE SEQUENCE [LARGE SCALE GENOMIC DNA]</scope>
    <source>
        <strain evidence="3">ATCC 200026 / FGSC A1120 / IAM 13836 / NRRL 3357 / JCM 12722 / SRRC 167</strain>
    </source>
</reference>
<name>A0A7U2N053_ASPFN</name>